<dbReference type="AlphaFoldDB" id="X1LP98"/>
<organism evidence="1">
    <name type="scientific">marine sediment metagenome</name>
    <dbReference type="NCBI Taxonomy" id="412755"/>
    <lineage>
        <taxon>unclassified sequences</taxon>
        <taxon>metagenomes</taxon>
        <taxon>ecological metagenomes</taxon>
    </lineage>
</organism>
<name>X1LP98_9ZZZZ</name>
<gene>
    <name evidence="1" type="ORF">S06H3_27467</name>
</gene>
<sequence length="280" mass="31691">MRVNRYLTPVELDYEKDVLPLTPTGNPTERHLCLAYAQKARFVFEDVHELEKFWAEKLSVNPEDVELSDRIKLLNLIRTRTMKQDGAGYVIPDKGDFPTMADTNRFILQAGGIPTHTWLNGFSDGEQEIEKLLKVAMQSGVGGLNIIPDRNYMPGVKDKRLTNLYHVVELAQKLNLIIVVGTEMNSPGQKFVDDFNSQELSPLLEVFLKGAYIVYAHSVLQQRAGLGYTSNWAKRNFENLEDKNEFFQKFGSLLKPEKEDALAVLSDDVTAQQILNKVGS</sequence>
<evidence type="ECO:0000313" key="1">
    <source>
        <dbReference type="EMBL" id="GAI21177.1"/>
    </source>
</evidence>
<proteinExistence type="predicted"/>
<reference evidence="1" key="1">
    <citation type="journal article" date="2014" name="Front. Microbiol.">
        <title>High frequency of phylogenetically diverse reductive dehalogenase-homologous genes in deep subseafloor sedimentary metagenomes.</title>
        <authorList>
            <person name="Kawai M."/>
            <person name="Futagami T."/>
            <person name="Toyoda A."/>
            <person name="Takaki Y."/>
            <person name="Nishi S."/>
            <person name="Hori S."/>
            <person name="Arai W."/>
            <person name="Tsubouchi T."/>
            <person name="Morono Y."/>
            <person name="Uchiyama I."/>
            <person name="Ito T."/>
            <person name="Fujiyama A."/>
            <person name="Inagaki F."/>
            <person name="Takami H."/>
        </authorList>
    </citation>
    <scope>NUCLEOTIDE SEQUENCE</scope>
    <source>
        <strain evidence="1">Expedition CK06-06</strain>
    </source>
</reference>
<dbReference type="EMBL" id="BARV01015936">
    <property type="protein sequence ID" value="GAI21177.1"/>
    <property type="molecule type" value="Genomic_DNA"/>
</dbReference>
<accession>X1LP98</accession>
<protein>
    <submittedName>
        <fullName evidence="1">Uncharacterized protein</fullName>
    </submittedName>
</protein>
<comment type="caution">
    <text evidence="1">The sequence shown here is derived from an EMBL/GenBank/DDBJ whole genome shotgun (WGS) entry which is preliminary data.</text>
</comment>